<dbReference type="AlphaFoldDB" id="A0A0D2NJ69"/>
<dbReference type="EMBL" id="KK100581">
    <property type="protein sequence ID" value="KIZ04956.1"/>
    <property type="molecule type" value="Genomic_DNA"/>
</dbReference>
<dbReference type="RefSeq" id="XP_013903975.1">
    <property type="nucleotide sequence ID" value="XM_014048521.1"/>
</dbReference>
<dbReference type="KEGG" id="mng:MNEG_3005"/>
<dbReference type="FunFam" id="2.40.50.140:FF:000225">
    <property type="entry name" value="tyrosine--tRNA ligase, cytoplasmic"/>
    <property type="match status" value="1"/>
</dbReference>
<evidence type="ECO:0000256" key="2">
    <source>
        <dbReference type="ARBA" id="ARBA00022884"/>
    </source>
</evidence>
<evidence type="ECO:0000256" key="4">
    <source>
        <dbReference type="SAM" id="MobiDB-lite"/>
    </source>
</evidence>
<evidence type="ECO:0000313" key="6">
    <source>
        <dbReference type="EMBL" id="KIZ04956.1"/>
    </source>
</evidence>
<accession>A0A0D2NJ69</accession>
<gene>
    <name evidence="6" type="ORF">MNEG_3005</name>
</gene>
<dbReference type="GeneID" id="25735883"/>
<protein>
    <recommendedName>
        <fullName evidence="5">tRNA-binding domain-containing protein</fullName>
    </recommendedName>
</protein>
<dbReference type="STRING" id="145388.A0A0D2NJ69"/>
<name>A0A0D2NJ69_9CHLO</name>
<dbReference type="Gene3D" id="2.40.50.140">
    <property type="entry name" value="Nucleic acid-binding proteins"/>
    <property type="match status" value="1"/>
</dbReference>
<evidence type="ECO:0000256" key="1">
    <source>
        <dbReference type="ARBA" id="ARBA00022555"/>
    </source>
</evidence>
<dbReference type="OrthoDB" id="19141at2759"/>
<evidence type="ECO:0000259" key="5">
    <source>
        <dbReference type="PROSITE" id="PS50886"/>
    </source>
</evidence>
<proteinExistence type="predicted"/>
<evidence type="ECO:0000256" key="3">
    <source>
        <dbReference type="PROSITE-ProRule" id="PRU00209"/>
    </source>
</evidence>
<dbReference type="CDD" id="cd02799">
    <property type="entry name" value="tRNA_bind_EMAP-II_like"/>
    <property type="match status" value="1"/>
</dbReference>
<feature type="region of interest" description="Disordered" evidence="4">
    <location>
        <begin position="138"/>
        <end position="170"/>
    </location>
</feature>
<keyword evidence="1 3" id="KW-0820">tRNA-binding</keyword>
<feature type="compositionally biased region" description="Polar residues" evidence="4">
    <location>
        <begin position="153"/>
        <end position="167"/>
    </location>
</feature>
<reference evidence="6 7" key="1">
    <citation type="journal article" date="2013" name="BMC Genomics">
        <title>Reconstruction of the lipid metabolism for the microalga Monoraphidium neglectum from its genome sequence reveals characteristics suitable for biofuel production.</title>
        <authorList>
            <person name="Bogen C."/>
            <person name="Al-Dilaimi A."/>
            <person name="Albersmeier A."/>
            <person name="Wichmann J."/>
            <person name="Grundmann M."/>
            <person name="Rupp O."/>
            <person name="Lauersen K.J."/>
            <person name="Blifernez-Klassen O."/>
            <person name="Kalinowski J."/>
            <person name="Goesmann A."/>
            <person name="Mussgnug J.H."/>
            <person name="Kruse O."/>
        </authorList>
    </citation>
    <scope>NUCLEOTIDE SEQUENCE [LARGE SCALE GENOMIC DNA]</scope>
    <source>
        <strain evidence="6 7">SAG 48.87</strain>
    </source>
</reference>
<dbReference type="InterPro" id="IPR051270">
    <property type="entry name" value="Tyrosine-tRNA_ligase_regulator"/>
</dbReference>
<dbReference type="PROSITE" id="PS50886">
    <property type="entry name" value="TRBD"/>
    <property type="match status" value="1"/>
</dbReference>
<dbReference type="InterPro" id="IPR012340">
    <property type="entry name" value="NA-bd_OB-fold"/>
</dbReference>
<dbReference type="GO" id="GO:0000049">
    <property type="term" value="F:tRNA binding"/>
    <property type="evidence" value="ECO:0007669"/>
    <property type="project" value="UniProtKB-UniRule"/>
</dbReference>
<keyword evidence="7" id="KW-1185">Reference proteome</keyword>
<dbReference type="InterPro" id="IPR002547">
    <property type="entry name" value="tRNA-bd_dom"/>
</dbReference>
<sequence length="213" mass="22388">MQGAFVRVPKIATGQNTVDEADGGAVAASASGGAAASSSASPEELIALSALDIRVGRILSCERHPDADSLYVEQVECGDPDGPRTIVSGLVKYVPLEDMQGRLVVVLANLKARNMRGIKSHGMLLAASNEEHTLVEPLSPPADATPGQRVWFGNSQEQPNPAEPNQLQKKKHWETAQPGFNTNNDRVVTFRGQPMATSAGPVTAATLTGARIG</sequence>
<keyword evidence="2 3" id="KW-0694">RNA-binding</keyword>
<dbReference type="PANTHER" id="PTHR11586:SF47">
    <property type="entry name" value="NUCLEIC ACID-BINDING, OB-FOLD-LIKE PROTEIN"/>
    <property type="match status" value="1"/>
</dbReference>
<dbReference type="Proteomes" id="UP000054498">
    <property type="component" value="Unassembled WGS sequence"/>
</dbReference>
<feature type="domain" description="TRNA-binding" evidence="5">
    <location>
        <begin position="47"/>
        <end position="151"/>
    </location>
</feature>
<organism evidence="6 7">
    <name type="scientific">Monoraphidium neglectum</name>
    <dbReference type="NCBI Taxonomy" id="145388"/>
    <lineage>
        <taxon>Eukaryota</taxon>
        <taxon>Viridiplantae</taxon>
        <taxon>Chlorophyta</taxon>
        <taxon>core chlorophytes</taxon>
        <taxon>Chlorophyceae</taxon>
        <taxon>CS clade</taxon>
        <taxon>Sphaeropleales</taxon>
        <taxon>Selenastraceae</taxon>
        <taxon>Monoraphidium</taxon>
    </lineage>
</organism>
<evidence type="ECO:0000313" key="7">
    <source>
        <dbReference type="Proteomes" id="UP000054498"/>
    </source>
</evidence>
<dbReference type="SUPFAM" id="SSF50249">
    <property type="entry name" value="Nucleic acid-binding proteins"/>
    <property type="match status" value="1"/>
</dbReference>
<dbReference type="Pfam" id="PF01588">
    <property type="entry name" value="tRNA_bind"/>
    <property type="match status" value="1"/>
</dbReference>
<dbReference type="PANTHER" id="PTHR11586">
    <property type="entry name" value="TRNA-AMINOACYLATION COFACTOR ARC1 FAMILY MEMBER"/>
    <property type="match status" value="1"/>
</dbReference>